<dbReference type="Proteomes" id="UP000765509">
    <property type="component" value="Unassembled WGS sequence"/>
</dbReference>
<proteinExistence type="predicted"/>
<comment type="caution">
    <text evidence="2">The sequence shown here is derived from an EMBL/GenBank/DDBJ whole genome shotgun (WGS) entry which is preliminary data.</text>
</comment>
<sequence>MEHGQQEVQPSIPLGRTWSKLPEDMSQRDILQRTYGNNQRMEFHQAVQTPVGEGNQERQNKANIQAIEEQLNQTGPTLIPSRSQGVDKTNSPFASHHSGMSRSVAKIHHSSQSQVVSRRRQGYKGKNKTSFSQRQRESGPMIKKLLELVKELHKSQK</sequence>
<protein>
    <submittedName>
        <fullName evidence="2">Uncharacterized protein</fullName>
    </submittedName>
</protein>
<accession>A0A9Q3CMM1</accession>
<feature type="region of interest" description="Disordered" evidence="1">
    <location>
        <begin position="73"/>
        <end position="141"/>
    </location>
</feature>
<feature type="region of interest" description="Disordered" evidence="1">
    <location>
        <begin position="1"/>
        <end position="23"/>
    </location>
</feature>
<feature type="compositionally biased region" description="Polar residues" evidence="1">
    <location>
        <begin position="73"/>
        <end position="101"/>
    </location>
</feature>
<gene>
    <name evidence="2" type="ORF">O181_027769</name>
</gene>
<dbReference type="AlphaFoldDB" id="A0A9Q3CMM1"/>
<reference evidence="2" key="1">
    <citation type="submission" date="2021-03" db="EMBL/GenBank/DDBJ databases">
        <title>Draft genome sequence of rust myrtle Austropuccinia psidii MF-1, a brazilian biotype.</title>
        <authorList>
            <person name="Quecine M.C."/>
            <person name="Pachon D.M.R."/>
            <person name="Bonatelli M.L."/>
            <person name="Correr F.H."/>
            <person name="Franceschini L.M."/>
            <person name="Leite T.F."/>
            <person name="Margarido G.R.A."/>
            <person name="Almeida C.A."/>
            <person name="Ferrarezi J.A."/>
            <person name="Labate C.A."/>
        </authorList>
    </citation>
    <scope>NUCLEOTIDE SEQUENCE</scope>
    <source>
        <strain evidence="2">MF-1</strain>
    </source>
</reference>
<organism evidence="2 3">
    <name type="scientific">Austropuccinia psidii MF-1</name>
    <dbReference type="NCBI Taxonomy" id="1389203"/>
    <lineage>
        <taxon>Eukaryota</taxon>
        <taxon>Fungi</taxon>
        <taxon>Dikarya</taxon>
        <taxon>Basidiomycota</taxon>
        <taxon>Pucciniomycotina</taxon>
        <taxon>Pucciniomycetes</taxon>
        <taxon>Pucciniales</taxon>
        <taxon>Sphaerophragmiaceae</taxon>
        <taxon>Austropuccinia</taxon>
    </lineage>
</organism>
<dbReference type="EMBL" id="AVOT02009420">
    <property type="protein sequence ID" value="MBW0488054.1"/>
    <property type="molecule type" value="Genomic_DNA"/>
</dbReference>
<feature type="compositionally biased region" description="Basic residues" evidence="1">
    <location>
        <begin position="117"/>
        <end position="127"/>
    </location>
</feature>
<name>A0A9Q3CMM1_9BASI</name>
<evidence type="ECO:0000313" key="3">
    <source>
        <dbReference type="Proteomes" id="UP000765509"/>
    </source>
</evidence>
<evidence type="ECO:0000313" key="2">
    <source>
        <dbReference type="EMBL" id="MBW0488054.1"/>
    </source>
</evidence>
<keyword evidence="3" id="KW-1185">Reference proteome</keyword>
<evidence type="ECO:0000256" key="1">
    <source>
        <dbReference type="SAM" id="MobiDB-lite"/>
    </source>
</evidence>